<reference evidence="1 2" key="1">
    <citation type="journal article" date="2012" name="Proc. Natl. Acad. Sci. U.S.A.">
        <title>Comparative genomics of Ceriporiopsis subvermispora and Phanerochaete chrysosporium provide insight into selective ligninolysis.</title>
        <authorList>
            <person name="Fernandez-Fueyo E."/>
            <person name="Ruiz-Duenas F.J."/>
            <person name="Ferreira P."/>
            <person name="Floudas D."/>
            <person name="Hibbett D.S."/>
            <person name="Canessa P."/>
            <person name="Larrondo L.F."/>
            <person name="James T.Y."/>
            <person name="Seelenfreund D."/>
            <person name="Lobos S."/>
            <person name="Polanco R."/>
            <person name="Tello M."/>
            <person name="Honda Y."/>
            <person name="Watanabe T."/>
            <person name="Watanabe T."/>
            <person name="Ryu J.S."/>
            <person name="Kubicek C.P."/>
            <person name="Schmoll M."/>
            <person name="Gaskell J."/>
            <person name="Hammel K.E."/>
            <person name="St John F.J."/>
            <person name="Vanden Wymelenberg A."/>
            <person name="Sabat G."/>
            <person name="Splinter BonDurant S."/>
            <person name="Syed K."/>
            <person name="Yadav J.S."/>
            <person name="Doddapaneni H."/>
            <person name="Subramanian V."/>
            <person name="Lavin J.L."/>
            <person name="Oguiza J.A."/>
            <person name="Perez G."/>
            <person name="Pisabarro A.G."/>
            <person name="Ramirez L."/>
            <person name="Santoyo F."/>
            <person name="Master E."/>
            <person name="Coutinho P.M."/>
            <person name="Henrissat B."/>
            <person name="Lombard V."/>
            <person name="Magnuson J.K."/>
            <person name="Kuees U."/>
            <person name="Hori C."/>
            <person name="Igarashi K."/>
            <person name="Samejima M."/>
            <person name="Held B.W."/>
            <person name="Barry K.W."/>
            <person name="LaButti K.M."/>
            <person name="Lapidus A."/>
            <person name="Lindquist E.A."/>
            <person name="Lucas S.M."/>
            <person name="Riley R."/>
            <person name="Salamov A.A."/>
            <person name="Hoffmeister D."/>
            <person name="Schwenk D."/>
            <person name="Hadar Y."/>
            <person name="Yarden O."/>
            <person name="de Vries R.P."/>
            <person name="Wiebenga A."/>
            <person name="Stenlid J."/>
            <person name="Eastwood D."/>
            <person name="Grigoriev I.V."/>
            <person name="Berka R.M."/>
            <person name="Blanchette R.A."/>
            <person name="Kersten P."/>
            <person name="Martinez A.T."/>
            <person name="Vicuna R."/>
            <person name="Cullen D."/>
        </authorList>
    </citation>
    <scope>NUCLEOTIDE SEQUENCE [LARGE SCALE GENOMIC DNA]</scope>
    <source>
        <strain evidence="1 2">B</strain>
    </source>
</reference>
<organism evidence="1 2">
    <name type="scientific">Ceriporiopsis subvermispora (strain B)</name>
    <name type="common">White-rot fungus</name>
    <name type="synonym">Gelatoporia subvermispora</name>
    <dbReference type="NCBI Taxonomy" id="914234"/>
    <lineage>
        <taxon>Eukaryota</taxon>
        <taxon>Fungi</taxon>
        <taxon>Dikarya</taxon>
        <taxon>Basidiomycota</taxon>
        <taxon>Agaricomycotina</taxon>
        <taxon>Agaricomycetes</taxon>
        <taxon>Polyporales</taxon>
        <taxon>Gelatoporiaceae</taxon>
        <taxon>Gelatoporia</taxon>
    </lineage>
</organism>
<dbReference type="HOGENOM" id="CLU_2385933_0_0_1"/>
<gene>
    <name evidence="1" type="ORF">CERSUDRAFT_108320</name>
</gene>
<sequence length="94" mass="10199">MLLRPGPGRCVYHGTTLQASKARTSRNLDSVLLGLRNAGRITSSMGTHACVLHQHSLASAPHNESAAVPIPRSRLFCIRDVDLVTTSYDCIQTQ</sequence>
<keyword evidence="2" id="KW-1185">Reference proteome</keyword>
<dbReference type="EMBL" id="KB445807">
    <property type="protein sequence ID" value="EMD33133.1"/>
    <property type="molecule type" value="Genomic_DNA"/>
</dbReference>
<dbReference type="AlphaFoldDB" id="M2Q8F4"/>
<protein>
    <submittedName>
        <fullName evidence="1">Uncharacterized protein</fullName>
    </submittedName>
</protein>
<evidence type="ECO:0000313" key="2">
    <source>
        <dbReference type="Proteomes" id="UP000016930"/>
    </source>
</evidence>
<evidence type="ECO:0000313" key="1">
    <source>
        <dbReference type="EMBL" id="EMD33133.1"/>
    </source>
</evidence>
<proteinExistence type="predicted"/>
<dbReference type="Proteomes" id="UP000016930">
    <property type="component" value="Unassembled WGS sequence"/>
</dbReference>
<accession>M2Q8F4</accession>
<name>M2Q8F4_CERS8</name>